<dbReference type="Gene3D" id="4.10.410.10">
    <property type="entry name" value="Pancreatic trypsin inhibitor Kunitz domain"/>
    <property type="match status" value="1"/>
</dbReference>
<name>A0A131YXM0_RHIAP</name>
<proteinExistence type="predicted"/>
<dbReference type="InterPro" id="IPR036880">
    <property type="entry name" value="Kunitz_BPTI_sf"/>
</dbReference>
<accession>A0A131YXM0</accession>
<sequence length="103" mass="11813">MDIRQGNVFMNRLAIITLTLSLFLQDGCVAGTIETSVTPQDCYRIPRVCWYPDACECQTRLGFGAWIRGMWHYSYVTNTCRRGGEAFNCNAFLSRLQCERACR</sequence>
<organism evidence="2">
    <name type="scientific">Rhipicephalus appendiculatus</name>
    <name type="common">Brown ear tick</name>
    <dbReference type="NCBI Taxonomy" id="34631"/>
    <lineage>
        <taxon>Eukaryota</taxon>
        <taxon>Metazoa</taxon>
        <taxon>Ecdysozoa</taxon>
        <taxon>Arthropoda</taxon>
        <taxon>Chelicerata</taxon>
        <taxon>Arachnida</taxon>
        <taxon>Acari</taxon>
        <taxon>Parasitiformes</taxon>
        <taxon>Ixodida</taxon>
        <taxon>Ixodoidea</taxon>
        <taxon>Ixodidae</taxon>
        <taxon>Rhipicephalinae</taxon>
        <taxon>Rhipicephalus</taxon>
        <taxon>Rhipicephalus</taxon>
    </lineage>
</organism>
<dbReference type="EMBL" id="GEDV01005631">
    <property type="protein sequence ID" value="JAP82926.1"/>
    <property type="molecule type" value="Transcribed_RNA"/>
</dbReference>
<feature type="signal peptide" evidence="1">
    <location>
        <begin position="1"/>
        <end position="30"/>
    </location>
</feature>
<dbReference type="SUPFAM" id="SSF57362">
    <property type="entry name" value="BPTI-like"/>
    <property type="match status" value="1"/>
</dbReference>
<dbReference type="GO" id="GO:0004867">
    <property type="term" value="F:serine-type endopeptidase inhibitor activity"/>
    <property type="evidence" value="ECO:0007669"/>
    <property type="project" value="InterPro"/>
</dbReference>
<keyword evidence="1" id="KW-0732">Signal</keyword>
<reference evidence="2" key="1">
    <citation type="journal article" date="2016" name="Ticks Tick Borne Dis.">
        <title>De novo assembly and annotation of the salivary gland transcriptome of Rhipicephalus appendiculatus male and female ticks during blood feeding.</title>
        <authorList>
            <person name="de Castro M.H."/>
            <person name="de Klerk D."/>
            <person name="Pienaar R."/>
            <person name="Latif A.A."/>
            <person name="Rees D.J."/>
            <person name="Mans B.J."/>
        </authorList>
    </citation>
    <scope>NUCLEOTIDE SEQUENCE</scope>
    <source>
        <tissue evidence="2">Salivary glands</tissue>
    </source>
</reference>
<protein>
    <submittedName>
        <fullName evidence="2">Pancreatic trypsin inhibitor</fullName>
    </submittedName>
</protein>
<dbReference type="AlphaFoldDB" id="A0A131YXM0"/>
<evidence type="ECO:0000313" key="2">
    <source>
        <dbReference type="EMBL" id="JAP82926.1"/>
    </source>
</evidence>
<feature type="chain" id="PRO_5007286293" evidence="1">
    <location>
        <begin position="31"/>
        <end position="103"/>
    </location>
</feature>
<evidence type="ECO:0000256" key="1">
    <source>
        <dbReference type="SAM" id="SignalP"/>
    </source>
</evidence>